<keyword evidence="2" id="KW-0813">Transport</keyword>
<evidence type="ECO:0000256" key="3">
    <source>
        <dbReference type="ARBA" id="ARBA00022741"/>
    </source>
</evidence>
<comment type="similarity">
    <text evidence="1">Belongs to the ABC transporter superfamily.</text>
</comment>
<accession>A0ABP8W7D1</accession>
<dbReference type="SMART" id="SM00382">
    <property type="entry name" value="AAA"/>
    <property type="match status" value="1"/>
</dbReference>
<dbReference type="EMBL" id="BAABIM010000002">
    <property type="protein sequence ID" value="GAA4681053.1"/>
    <property type="molecule type" value="Genomic_DNA"/>
</dbReference>
<dbReference type="InterPro" id="IPR027417">
    <property type="entry name" value="P-loop_NTPase"/>
</dbReference>
<dbReference type="CDD" id="cd03225">
    <property type="entry name" value="ABC_cobalt_CbiO_domain1"/>
    <property type="match status" value="1"/>
</dbReference>
<dbReference type="RefSeq" id="WP_345264880.1">
    <property type="nucleotide sequence ID" value="NZ_BAABIM010000002.1"/>
</dbReference>
<evidence type="ECO:0000313" key="7">
    <source>
        <dbReference type="Proteomes" id="UP001500621"/>
    </source>
</evidence>
<dbReference type="SUPFAM" id="SSF52540">
    <property type="entry name" value="P-loop containing nucleoside triphosphate hydrolases"/>
    <property type="match status" value="1"/>
</dbReference>
<keyword evidence="7" id="KW-1185">Reference proteome</keyword>
<dbReference type="Gene3D" id="3.40.50.300">
    <property type="entry name" value="P-loop containing nucleotide triphosphate hydrolases"/>
    <property type="match status" value="1"/>
</dbReference>
<dbReference type="InterPro" id="IPR003593">
    <property type="entry name" value="AAA+_ATPase"/>
</dbReference>
<reference evidence="7" key="1">
    <citation type="journal article" date="2019" name="Int. J. Syst. Evol. Microbiol.">
        <title>The Global Catalogue of Microorganisms (GCM) 10K type strain sequencing project: providing services to taxonomists for standard genome sequencing and annotation.</title>
        <authorList>
            <consortium name="The Broad Institute Genomics Platform"/>
            <consortium name="The Broad Institute Genome Sequencing Center for Infectious Disease"/>
            <person name="Wu L."/>
            <person name="Ma J."/>
        </authorList>
    </citation>
    <scope>NUCLEOTIDE SEQUENCE [LARGE SCALE GENOMIC DNA]</scope>
    <source>
        <strain evidence="7">JCM 18127</strain>
    </source>
</reference>
<dbReference type="PROSITE" id="PS50893">
    <property type="entry name" value="ABC_TRANSPORTER_2"/>
    <property type="match status" value="1"/>
</dbReference>
<keyword evidence="4 6" id="KW-0067">ATP-binding</keyword>
<keyword evidence="3" id="KW-0547">Nucleotide-binding</keyword>
<dbReference type="PROSITE" id="PS00211">
    <property type="entry name" value="ABC_TRANSPORTER_1"/>
    <property type="match status" value="1"/>
</dbReference>
<proteinExistence type="inferred from homology"/>
<sequence>MSRIELQEASVRATTGQGEVQILAPTTLTLTEQRVALIGPNGSGKSTLARLVNGLVGAATGRVVVDGLDVAKQGREVRRRVAFVFTDPSAQLVMPTVVEDVALSLRHTHRDREERTAAALRVLEGYGLEQLAERSVHSLSGGQRQLLAIAGVLATDPEVLVADEPTTLLDLVNTRRIAELLFGLRQQLLLVTHDLDLALRCERALLVEHGRVVADGAPAEVVEHYRASAW</sequence>
<dbReference type="GO" id="GO:0005524">
    <property type="term" value="F:ATP binding"/>
    <property type="evidence" value="ECO:0007669"/>
    <property type="project" value="UniProtKB-KW"/>
</dbReference>
<name>A0ABP8W7D1_9ACTN</name>
<dbReference type="InterPro" id="IPR003439">
    <property type="entry name" value="ABC_transporter-like_ATP-bd"/>
</dbReference>
<dbReference type="InterPro" id="IPR050095">
    <property type="entry name" value="ECF_ABC_transporter_ATP-bd"/>
</dbReference>
<dbReference type="InterPro" id="IPR015856">
    <property type="entry name" value="ABC_transpr_CbiO/EcfA_su"/>
</dbReference>
<organism evidence="6 7">
    <name type="scientific">Nocardioides nanhaiensis</name>
    <dbReference type="NCBI Taxonomy" id="1476871"/>
    <lineage>
        <taxon>Bacteria</taxon>
        <taxon>Bacillati</taxon>
        <taxon>Actinomycetota</taxon>
        <taxon>Actinomycetes</taxon>
        <taxon>Propionibacteriales</taxon>
        <taxon>Nocardioidaceae</taxon>
        <taxon>Nocardioides</taxon>
    </lineage>
</organism>
<protein>
    <submittedName>
        <fullName evidence="6">ABC transporter ATP-binding protein</fullName>
    </submittedName>
</protein>
<evidence type="ECO:0000259" key="5">
    <source>
        <dbReference type="PROSITE" id="PS50893"/>
    </source>
</evidence>
<evidence type="ECO:0000256" key="4">
    <source>
        <dbReference type="ARBA" id="ARBA00022840"/>
    </source>
</evidence>
<dbReference type="InterPro" id="IPR017871">
    <property type="entry name" value="ABC_transporter-like_CS"/>
</dbReference>
<dbReference type="Pfam" id="PF00005">
    <property type="entry name" value="ABC_tran"/>
    <property type="match status" value="1"/>
</dbReference>
<feature type="domain" description="ABC transporter" evidence="5">
    <location>
        <begin position="6"/>
        <end position="230"/>
    </location>
</feature>
<evidence type="ECO:0000313" key="6">
    <source>
        <dbReference type="EMBL" id="GAA4681053.1"/>
    </source>
</evidence>
<evidence type="ECO:0000256" key="2">
    <source>
        <dbReference type="ARBA" id="ARBA00022448"/>
    </source>
</evidence>
<evidence type="ECO:0000256" key="1">
    <source>
        <dbReference type="ARBA" id="ARBA00005417"/>
    </source>
</evidence>
<gene>
    <name evidence="6" type="ORF">GCM10023226_17800</name>
</gene>
<dbReference type="PANTHER" id="PTHR43553">
    <property type="entry name" value="HEAVY METAL TRANSPORTER"/>
    <property type="match status" value="1"/>
</dbReference>
<comment type="caution">
    <text evidence="6">The sequence shown here is derived from an EMBL/GenBank/DDBJ whole genome shotgun (WGS) entry which is preliminary data.</text>
</comment>
<dbReference type="PANTHER" id="PTHR43553:SF24">
    <property type="entry name" value="ENERGY-COUPLING FACTOR TRANSPORTER ATP-BINDING PROTEIN ECFA1"/>
    <property type="match status" value="1"/>
</dbReference>
<dbReference type="Proteomes" id="UP001500621">
    <property type="component" value="Unassembled WGS sequence"/>
</dbReference>